<dbReference type="STRING" id="28066.RF819_05940"/>
<name>A0A1T1AQE5_RHOFE</name>
<proteinExistence type="predicted"/>
<dbReference type="PANTHER" id="PTHR36508:SF1">
    <property type="entry name" value="PROTEIN SLYX"/>
    <property type="match status" value="1"/>
</dbReference>
<dbReference type="OrthoDB" id="5297107at2"/>
<dbReference type="InterPro" id="IPR007236">
    <property type="entry name" value="SlyX"/>
</dbReference>
<accession>A0A1T1AQE5</accession>
<dbReference type="Pfam" id="PF04102">
    <property type="entry name" value="SlyX"/>
    <property type="match status" value="1"/>
</dbReference>
<reference evidence="2 3" key="1">
    <citation type="submission" date="2017-01" db="EMBL/GenBank/DDBJ databases">
        <title>Genome sequencing of Rhodoferax fermentans JCM 7819.</title>
        <authorList>
            <person name="Kim Y.J."/>
            <person name="Farh M.E.-A."/>
            <person name="Yang D.-C."/>
        </authorList>
    </citation>
    <scope>NUCLEOTIDE SEQUENCE [LARGE SCALE GENOMIC DNA]</scope>
    <source>
        <strain evidence="2 3">JCM 7819</strain>
    </source>
</reference>
<comment type="caution">
    <text evidence="2">The sequence shown here is derived from an EMBL/GenBank/DDBJ whole genome shotgun (WGS) entry which is preliminary data.</text>
</comment>
<dbReference type="RefSeq" id="WP_078364116.1">
    <property type="nucleotide sequence ID" value="NZ_MTJN01000002.1"/>
</dbReference>
<dbReference type="Gene3D" id="1.20.5.300">
    <property type="match status" value="1"/>
</dbReference>
<feature type="region of interest" description="Disordered" evidence="1">
    <location>
        <begin position="56"/>
        <end position="77"/>
    </location>
</feature>
<dbReference type="AlphaFoldDB" id="A0A1T1AQE5"/>
<dbReference type="Proteomes" id="UP000190750">
    <property type="component" value="Unassembled WGS sequence"/>
</dbReference>
<gene>
    <name evidence="2" type="ORF">RF819_05940</name>
</gene>
<dbReference type="PANTHER" id="PTHR36508">
    <property type="entry name" value="PROTEIN SLYX"/>
    <property type="match status" value="1"/>
</dbReference>
<keyword evidence="3" id="KW-1185">Reference proteome</keyword>
<evidence type="ECO:0000313" key="3">
    <source>
        <dbReference type="Proteomes" id="UP000190750"/>
    </source>
</evidence>
<dbReference type="EMBL" id="MTJN01000002">
    <property type="protein sequence ID" value="OOV06329.1"/>
    <property type="molecule type" value="Genomic_DNA"/>
</dbReference>
<organism evidence="2 3">
    <name type="scientific">Rhodoferax fermentans</name>
    <dbReference type="NCBI Taxonomy" id="28066"/>
    <lineage>
        <taxon>Bacteria</taxon>
        <taxon>Pseudomonadati</taxon>
        <taxon>Pseudomonadota</taxon>
        <taxon>Betaproteobacteria</taxon>
        <taxon>Burkholderiales</taxon>
        <taxon>Comamonadaceae</taxon>
        <taxon>Rhodoferax</taxon>
    </lineage>
</organism>
<feature type="compositionally biased region" description="Basic and acidic residues" evidence="1">
    <location>
        <begin position="68"/>
        <end position="77"/>
    </location>
</feature>
<evidence type="ECO:0000256" key="1">
    <source>
        <dbReference type="SAM" id="MobiDB-lite"/>
    </source>
</evidence>
<protein>
    <submittedName>
        <fullName evidence="2">SlyX protein</fullName>
    </submittedName>
</protein>
<sequence length="77" mass="8781">MPTTTPALPADVSDRLTNLEIKASFSEDLLDKLDQIIIRQQDQIDRLTQELQWLRQQAPAEGAATPRSLRDELPPHY</sequence>
<evidence type="ECO:0000313" key="2">
    <source>
        <dbReference type="EMBL" id="OOV06329.1"/>
    </source>
</evidence>